<evidence type="ECO:0000313" key="1">
    <source>
        <dbReference type="EMBL" id="AEH92335.1"/>
    </source>
</evidence>
<dbReference type="KEGG" id="lmq:LMM7_1330"/>
<dbReference type="Proteomes" id="UP000000486">
    <property type="component" value="Chromosome"/>
</dbReference>
<dbReference type="RefSeq" id="WP_003730327.1">
    <property type="nucleotide sequence ID" value="NC_017537.1"/>
</dbReference>
<sequence length="81" mass="9218">MNKLLLITAAGYIVGVRSIEKEKNHSILLSDVYINNPSQRLIDHFESLEIAKEQIIGHKKLSTDDAQNLISRWEASYFTTS</sequence>
<gene>
    <name evidence="1" type="ordered locus">LMM7_1330</name>
</gene>
<name>A0A0E0UWH9_LISMM</name>
<dbReference type="HOGENOM" id="CLU_2554174_0_0_9"/>
<dbReference type="PATRIC" id="fig|1030009.3.peg.1318"/>
<proteinExistence type="predicted"/>
<organism evidence="1 2">
    <name type="scientific">Listeria monocytogenes serotype 4a (strain M7)</name>
    <dbReference type="NCBI Taxonomy" id="1030009"/>
    <lineage>
        <taxon>Bacteria</taxon>
        <taxon>Bacillati</taxon>
        <taxon>Bacillota</taxon>
        <taxon>Bacilli</taxon>
        <taxon>Bacillales</taxon>
        <taxon>Listeriaceae</taxon>
        <taxon>Listeria</taxon>
    </lineage>
</organism>
<reference evidence="1 2" key="1">
    <citation type="journal article" date="2011" name="J. Bacteriol.">
        <title>Genome sequence of the nonpathogenic Listeria monocytogenes serovar 4a strain M7.</title>
        <authorList>
            <person name="Chen J."/>
            <person name="Xia Y."/>
            <person name="Cheng C."/>
            <person name="Fang C."/>
            <person name="Shan Y."/>
            <person name="Jin G."/>
            <person name="Fang W."/>
        </authorList>
    </citation>
    <scope>NUCLEOTIDE SEQUENCE [LARGE SCALE GENOMIC DNA]</scope>
    <source>
        <strain evidence="1 2">M7</strain>
    </source>
</reference>
<dbReference type="AlphaFoldDB" id="A0A0E0UWH9"/>
<protein>
    <submittedName>
        <fullName evidence="1">Uncharacterized protein</fullName>
    </submittedName>
</protein>
<evidence type="ECO:0000313" key="2">
    <source>
        <dbReference type="Proteomes" id="UP000000486"/>
    </source>
</evidence>
<accession>A0A0E0UWH9</accession>
<dbReference type="EMBL" id="CP002816">
    <property type="protein sequence ID" value="AEH92335.1"/>
    <property type="molecule type" value="Genomic_DNA"/>
</dbReference>